<keyword evidence="6" id="KW-0472">Membrane</keyword>
<proteinExistence type="predicted"/>
<dbReference type="GO" id="GO:0004674">
    <property type="term" value="F:protein serine/threonine kinase activity"/>
    <property type="evidence" value="ECO:0007669"/>
    <property type="project" value="UniProtKB-KW"/>
</dbReference>
<evidence type="ECO:0000256" key="5">
    <source>
        <dbReference type="ARBA" id="ARBA00022840"/>
    </source>
</evidence>
<dbReference type="AlphaFoldDB" id="A0A7J7LS64"/>
<comment type="caution">
    <text evidence="8">The sequence shown here is derived from an EMBL/GenBank/DDBJ whole genome shotgun (WGS) entry which is preliminary data.</text>
</comment>
<keyword evidence="2" id="KW-0808">Transferase</keyword>
<dbReference type="Gene3D" id="3.30.200.20">
    <property type="entry name" value="Phosphorylase Kinase, domain 1"/>
    <property type="match status" value="1"/>
</dbReference>
<feature type="domain" description="Protein kinase" evidence="7">
    <location>
        <begin position="1"/>
        <end position="94"/>
    </location>
</feature>
<feature type="transmembrane region" description="Helical" evidence="6">
    <location>
        <begin position="67"/>
        <end position="89"/>
    </location>
</feature>
<dbReference type="InterPro" id="IPR000719">
    <property type="entry name" value="Prot_kinase_dom"/>
</dbReference>
<accession>A0A7J7LS64</accession>
<reference evidence="8 9" key="1">
    <citation type="journal article" date="2020" name="IScience">
        <title>Genome Sequencing of the Endangered Kingdonia uniflora (Circaeasteraceae, Ranunculales) Reveals Potential Mechanisms of Evolutionary Specialization.</title>
        <authorList>
            <person name="Sun Y."/>
            <person name="Deng T."/>
            <person name="Zhang A."/>
            <person name="Moore M.J."/>
            <person name="Landis J.B."/>
            <person name="Lin N."/>
            <person name="Zhang H."/>
            <person name="Zhang X."/>
            <person name="Huang J."/>
            <person name="Zhang X."/>
            <person name="Sun H."/>
            <person name="Wang H."/>
        </authorList>
    </citation>
    <scope>NUCLEOTIDE SEQUENCE [LARGE SCALE GENOMIC DNA]</scope>
    <source>
        <strain evidence="8">TB1705</strain>
        <tissue evidence="8">Leaf</tissue>
    </source>
</reference>
<name>A0A7J7LS64_9MAGN</name>
<dbReference type="GO" id="GO:0005524">
    <property type="term" value="F:ATP binding"/>
    <property type="evidence" value="ECO:0007669"/>
    <property type="project" value="UniProtKB-KW"/>
</dbReference>
<dbReference type="EMBL" id="JACGCM010002063">
    <property type="protein sequence ID" value="KAF6145437.1"/>
    <property type="molecule type" value="Genomic_DNA"/>
</dbReference>
<keyword evidence="5" id="KW-0067">ATP-binding</keyword>
<evidence type="ECO:0000256" key="4">
    <source>
        <dbReference type="ARBA" id="ARBA00022777"/>
    </source>
</evidence>
<feature type="non-terminal residue" evidence="8">
    <location>
        <position position="1"/>
    </location>
</feature>
<evidence type="ECO:0000256" key="6">
    <source>
        <dbReference type="SAM" id="Phobius"/>
    </source>
</evidence>
<evidence type="ECO:0000256" key="2">
    <source>
        <dbReference type="ARBA" id="ARBA00022679"/>
    </source>
</evidence>
<dbReference type="PANTHER" id="PTHR27002">
    <property type="entry name" value="RECEPTOR-LIKE SERINE/THREONINE-PROTEIN KINASE SD1-8"/>
    <property type="match status" value="1"/>
</dbReference>
<keyword evidence="6" id="KW-1133">Transmembrane helix</keyword>
<dbReference type="GO" id="GO:0005886">
    <property type="term" value="C:plasma membrane"/>
    <property type="evidence" value="ECO:0007669"/>
    <property type="project" value="TreeGrafter"/>
</dbReference>
<keyword evidence="4" id="KW-0418">Kinase</keyword>
<dbReference type="InterPro" id="IPR001245">
    <property type="entry name" value="Ser-Thr/Tyr_kinase_cat_dom"/>
</dbReference>
<keyword evidence="9" id="KW-1185">Reference proteome</keyword>
<evidence type="ECO:0000256" key="1">
    <source>
        <dbReference type="ARBA" id="ARBA00022527"/>
    </source>
</evidence>
<dbReference type="SUPFAM" id="SSF56112">
    <property type="entry name" value="Protein kinase-like (PK-like)"/>
    <property type="match status" value="1"/>
</dbReference>
<dbReference type="Proteomes" id="UP000541444">
    <property type="component" value="Unassembled WGS sequence"/>
</dbReference>
<sequence>GRLPDGQEIAIKRLSQGSGQGLEEFKNEIRLIAKLQHTNLVRLLGCCIQEGEKLLIYEYMLNKSLDAFLFGMQSFIPQFPYIMILVHLFSFCNR</sequence>
<protein>
    <recommendedName>
        <fullName evidence="7">Protein kinase domain-containing protein</fullName>
    </recommendedName>
</protein>
<evidence type="ECO:0000256" key="3">
    <source>
        <dbReference type="ARBA" id="ARBA00022741"/>
    </source>
</evidence>
<keyword evidence="1" id="KW-0723">Serine/threonine-protein kinase</keyword>
<dbReference type="OrthoDB" id="8891264at2759"/>
<dbReference type="FunFam" id="3.30.200.20:FF:000924">
    <property type="entry name" value="Uncharacterized protein"/>
    <property type="match status" value="1"/>
</dbReference>
<evidence type="ECO:0000313" key="9">
    <source>
        <dbReference type="Proteomes" id="UP000541444"/>
    </source>
</evidence>
<dbReference type="Pfam" id="PF07714">
    <property type="entry name" value="PK_Tyr_Ser-Thr"/>
    <property type="match status" value="1"/>
</dbReference>
<evidence type="ECO:0000313" key="8">
    <source>
        <dbReference type="EMBL" id="KAF6145437.1"/>
    </source>
</evidence>
<keyword evidence="6" id="KW-0812">Transmembrane</keyword>
<organism evidence="8 9">
    <name type="scientific">Kingdonia uniflora</name>
    <dbReference type="NCBI Taxonomy" id="39325"/>
    <lineage>
        <taxon>Eukaryota</taxon>
        <taxon>Viridiplantae</taxon>
        <taxon>Streptophyta</taxon>
        <taxon>Embryophyta</taxon>
        <taxon>Tracheophyta</taxon>
        <taxon>Spermatophyta</taxon>
        <taxon>Magnoliopsida</taxon>
        <taxon>Ranunculales</taxon>
        <taxon>Circaeasteraceae</taxon>
        <taxon>Kingdonia</taxon>
    </lineage>
</organism>
<keyword evidence="3" id="KW-0547">Nucleotide-binding</keyword>
<evidence type="ECO:0000259" key="7">
    <source>
        <dbReference type="PROSITE" id="PS50011"/>
    </source>
</evidence>
<dbReference type="PROSITE" id="PS50011">
    <property type="entry name" value="PROTEIN_KINASE_DOM"/>
    <property type="match status" value="1"/>
</dbReference>
<dbReference type="InterPro" id="IPR011009">
    <property type="entry name" value="Kinase-like_dom_sf"/>
</dbReference>
<gene>
    <name evidence="8" type="ORF">GIB67_032560</name>
</gene>